<evidence type="ECO:0000256" key="5">
    <source>
        <dbReference type="ARBA" id="ARBA00022679"/>
    </source>
</evidence>
<dbReference type="RefSeq" id="WP_129577742.1">
    <property type="nucleotide sequence ID" value="NZ_CP012672.1"/>
</dbReference>
<dbReference type="PRINTS" id="PR00344">
    <property type="entry name" value="BCTRLSENSOR"/>
</dbReference>
<sequence>MSIRARLASIFGVALAAVLVAGGAFYFTIAEMLIFQRRAEASYEDLTLHVTLASDASRYMNEAAKAALRGGVTAELADAAEAAARDLAAIEALKRRMIADEEISESDEESTEELGHVRFMRESLDHIVASTAGIARVAGDRAGERHAMFVRLSDDEYKERFLPHINAAVHDAERDIARILADEQRLRARVAAIGAAAIGGALVILVALLGRLLRAMDRGFHALIEGSRRIAHGDLELRLPELDEHEFGRLSAAFNHMAQSLQAAQEVRLRMEKLAAVGQLAASVGHDLRNPLGAVRNASHYLGKRLSATELGREPRIAQFLSIIDKELAACSRIIGNLLDFARERRPLLSACALGPLVDDAISVVEVPPHVRVENDVPAAFPVVELDRDQFRQVLVNLIQNAAEAIPAGREGRVRVAAAWGSDGLTLSVADNGTGIPADMLAHIFEPLFSTKLKGTGLGLAISAGIARRHGGTLEATSEPGGGATFVVRVPAREAATAAEPVAAPSGAQGT</sequence>
<keyword evidence="4" id="KW-0597">Phosphoprotein</keyword>
<dbReference type="Gene3D" id="6.10.340.10">
    <property type="match status" value="1"/>
</dbReference>
<evidence type="ECO:0000256" key="8">
    <source>
        <dbReference type="ARBA" id="ARBA00022840"/>
    </source>
</evidence>
<dbReference type="GO" id="GO:0016020">
    <property type="term" value="C:membrane"/>
    <property type="evidence" value="ECO:0007669"/>
    <property type="project" value="UniProtKB-SubCell"/>
</dbReference>
<feature type="domain" description="HAMP" evidence="12">
    <location>
        <begin position="214"/>
        <end position="266"/>
    </location>
</feature>
<dbReference type="PANTHER" id="PTHR43065:SF10">
    <property type="entry name" value="PEROXIDE STRESS-ACTIVATED HISTIDINE KINASE MAK3"/>
    <property type="match status" value="1"/>
</dbReference>
<dbReference type="InterPro" id="IPR003660">
    <property type="entry name" value="HAMP_dom"/>
</dbReference>
<dbReference type="Pfam" id="PF00672">
    <property type="entry name" value="HAMP"/>
    <property type="match status" value="1"/>
</dbReference>
<dbReference type="Pfam" id="PF02518">
    <property type="entry name" value="HATPase_c"/>
    <property type="match status" value="1"/>
</dbReference>
<dbReference type="Gene3D" id="3.30.565.10">
    <property type="entry name" value="Histidine kinase-like ATPase, C-terminal domain"/>
    <property type="match status" value="1"/>
</dbReference>
<organism evidence="13 14">
    <name type="scientific">Sorangium cellulosum</name>
    <name type="common">Polyangium cellulosum</name>
    <dbReference type="NCBI Taxonomy" id="56"/>
    <lineage>
        <taxon>Bacteria</taxon>
        <taxon>Pseudomonadati</taxon>
        <taxon>Myxococcota</taxon>
        <taxon>Polyangia</taxon>
        <taxon>Polyangiales</taxon>
        <taxon>Polyangiaceae</taxon>
        <taxon>Sorangium</taxon>
    </lineage>
</organism>
<keyword evidence="9" id="KW-0902">Two-component regulatory system</keyword>
<dbReference type="CDD" id="cd06225">
    <property type="entry name" value="HAMP"/>
    <property type="match status" value="1"/>
</dbReference>
<protein>
    <recommendedName>
        <fullName evidence="3">histidine kinase</fullName>
        <ecNumber evidence="3">2.7.13.3</ecNumber>
    </recommendedName>
</protein>
<dbReference type="InterPro" id="IPR004358">
    <property type="entry name" value="Sig_transdc_His_kin-like_C"/>
</dbReference>
<name>A0A4P2QWL0_SORCE</name>
<dbReference type="EC" id="2.7.13.3" evidence="3"/>
<dbReference type="EMBL" id="CP012672">
    <property type="protein sequence ID" value="AUX34551.1"/>
    <property type="molecule type" value="Genomic_DNA"/>
</dbReference>
<evidence type="ECO:0000256" key="2">
    <source>
        <dbReference type="ARBA" id="ARBA00004370"/>
    </source>
</evidence>
<evidence type="ECO:0000256" key="4">
    <source>
        <dbReference type="ARBA" id="ARBA00022553"/>
    </source>
</evidence>
<dbReference type="CDD" id="cd00082">
    <property type="entry name" value="HisKA"/>
    <property type="match status" value="1"/>
</dbReference>
<evidence type="ECO:0000256" key="3">
    <source>
        <dbReference type="ARBA" id="ARBA00012438"/>
    </source>
</evidence>
<feature type="transmembrane region" description="Helical" evidence="10">
    <location>
        <begin position="190"/>
        <end position="210"/>
    </location>
</feature>
<keyword evidence="10" id="KW-1133">Transmembrane helix</keyword>
<evidence type="ECO:0000256" key="6">
    <source>
        <dbReference type="ARBA" id="ARBA00022741"/>
    </source>
</evidence>
<keyword evidence="6" id="KW-0547">Nucleotide-binding</keyword>
<dbReference type="SMART" id="SM00388">
    <property type="entry name" value="HisKA"/>
    <property type="match status" value="1"/>
</dbReference>
<evidence type="ECO:0000313" key="13">
    <source>
        <dbReference type="EMBL" id="AUX34551.1"/>
    </source>
</evidence>
<evidence type="ECO:0000259" key="11">
    <source>
        <dbReference type="PROSITE" id="PS50109"/>
    </source>
</evidence>
<dbReference type="InterPro" id="IPR036097">
    <property type="entry name" value="HisK_dim/P_sf"/>
</dbReference>
<dbReference type="InterPro" id="IPR003661">
    <property type="entry name" value="HisK_dim/P_dom"/>
</dbReference>
<dbReference type="InterPro" id="IPR005467">
    <property type="entry name" value="His_kinase_dom"/>
</dbReference>
<keyword evidence="8" id="KW-0067">ATP-binding</keyword>
<evidence type="ECO:0000256" key="10">
    <source>
        <dbReference type="SAM" id="Phobius"/>
    </source>
</evidence>
<dbReference type="GO" id="GO:0000155">
    <property type="term" value="F:phosphorelay sensor kinase activity"/>
    <property type="evidence" value="ECO:0007669"/>
    <property type="project" value="InterPro"/>
</dbReference>
<comment type="subcellular location">
    <subcellularLocation>
        <location evidence="2">Membrane</location>
    </subcellularLocation>
</comment>
<dbReference type="PROSITE" id="PS50885">
    <property type="entry name" value="HAMP"/>
    <property type="match status" value="1"/>
</dbReference>
<dbReference type="AlphaFoldDB" id="A0A4P2QWL0"/>
<dbReference type="PROSITE" id="PS50109">
    <property type="entry name" value="HIS_KIN"/>
    <property type="match status" value="1"/>
</dbReference>
<evidence type="ECO:0000256" key="1">
    <source>
        <dbReference type="ARBA" id="ARBA00000085"/>
    </source>
</evidence>
<dbReference type="Proteomes" id="UP000295497">
    <property type="component" value="Chromosome"/>
</dbReference>
<proteinExistence type="predicted"/>
<dbReference type="SUPFAM" id="SSF158472">
    <property type="entry name" value="HAMP domain-like"/>
    <property type="match status" value="1"/>
</dbReference>
<feature type="domain" description="Histidine kinase" evidence="11">
    <location>
        <begin position="283"/>
        <end position="494"/>
    </location>
</feature>
<dbReference type="GO" id="GO:0005524">
    <property type="term" value="F:ATP binding"/>
    <property type="evidence" value="ECO:0007669"/>
    <property type="project" value="UniProtKB-KW"/>
</dbReference>
<dbReference type="InterPro" id="IPR036890">
    <property type="entry name" value="HATPase_C_sf"/>
</dbReference>
<evidence type="ECO:0000259" key="12">
    <source>
        <dbReference type="PROSITE" id="PS50885"/>
    </source>
</evidence>
<gene>
    <name evidence="13" type="primary">cpxA</name>
    <name evidence="13" type="ORF">SOCE836_067250</name>
</gene>
<accession>A0A4P2QWL0</accession>
<dbReference type="SMART" id="SM00387">
    <property type="entry name" value="HATPase_c"/>
    <property type="match status" value="1"/>
</dbReference>
<dbReference type="SUPFAM" id="SSF47384">
    <property type="entry name" value="Homodimeric domain of signal transducing histidine kinase"/>
    <property type="match status" value="1"/>
</dbReference>
<evidence type="ECO:0000313" key="14">
    <source>
        <dbReference type="Proteomes" id="UP000295497"/>
    </source>
</evidence>
<dbReference type="Pfam" id="PF00512">
    <property type="entry name" value="HisKA"/>
    <property type="match status" value="1"/>
</dbReference>
<dbReference type="PANTHER" id="PTHR43065">
    <property type="entry name" value="SENSOR HISTIDINE KINASE"/>
    <property type="match status" value="1"/>
</dbReference>
<dbReference type="InterPro" id="IPR003594">
    <property type="entry name" value="HATPase_dom"/>
</dbReference>
<keyword evidence="10" id="KW-0812">Transmembrane</keyword>
<evidence type="ECO:0000256" key="9">
    <source>
        <dbReference type="ARBA" id="ARBA00023012"/>
    </source>
</evidence>
<reference evidence="13 14" key="1">
    <citation type="submission" date="2015-09" db="EMBL/GenBank/DDBJ databases">
        <title>Sorangium comparison.</title>
        <authorList>
            <person name="Zaburannyi N."/>
            <person name="Bunk B."/>
            <person name="Overmann J."/>
            <person name="Mueller R."/>
        </authorList>
    </citation>
    <scope>NUCLEOTIDE SEQUENCE [LARGE SCALE GENOMIC DNA]</scope>
    <source>
        <strain evidence="13 14">So ce836</strain>
    </source>
</reference>
<comment type="catalytic activity">
    <reaction evidence="1">
        <text>ATP + protein L-histidine = ADP + protein N-phospho-L-histidine.</text>
        <dbReference type="EC" id="2.7.13.3"/>
    </reaction>
</comment>
<keyword evidence="10" id="KW-0472">Membrane</keyword>
<dbReference type="SMART" id="SM00304">
    <property type="entry name" value="HAMP"/>
    <property type="match status" value="1"/>
</dbReference>
<keyword evidence="7 13" id="KW-0418">Kinase</keyword>
<dbReference type="Gene3D" id="1.10.287.130">
    <property type="match status" value="1"/>
</dbReference>
<evidence type="ECO:0000256" key="7">
    <source>
        <dbReference type="ARBA" id="ARBA00022777"/>
    </source>
</evidence>
<keyword evidence="5 13" id="KW-0808">Transferase</keyword>
<dbReference type="SUPFAM" id="SSF55874">
    <property type="entry name" value="ATPase domain of HSP90 chaperone/DNA topoisomerase II/histidine kinase"/>
    <property type="match status" value="1"/>
</dbReference>